<dbReference type="RefSeq" id="WP_054936237.1">
    <property type="nucleotide sequence ID" value="NZ_PVXL01000021.1"/>
</dbReference>
<reference evidence="3 4" key="1">
    <citation type="submission" date="2018-03" db="EMBL/GenBank/DDBJ databases">
        <title>Genome sequence of Moorella stamsii DSM 26217.</title>
        <authorList>
            <person name="Poehlein A."/>
            <person name="Daniel R."/>
        </authorList>
    </citation>
    <scope>NUCLEOTIDE SEQUENCE [LARGE SCALE GENOMIC DNA]</scope>
    <source>
        <strain evidence="4">DSM 26217</strain>
    </source>
</reference>
<evidence type="ECO:0000313" key="4">
    <source>
        <dbReference type="Proteomes" id="UP000239430"/>
    </source>
</evidence>
<dbReference type="EMBL" id="PVXL01000021">
    <property type="protein sequence ID" value="PRR76415.1"/>
    <property type="molecule type" value="Genomic_DNA"/>
</dbReference>
<dbReference type="InterPro" id="IPR036111">
    <property type="entry name" value="Mal/L-sulfo/L-lacto_DH-like_sf"/>
</dbReference>
<gene>
    <name evidence="3" type="primary">yjmC_2</name>
    <name evidence="3" type="ORF">MOST_05830</name>
</gene>
<organism evidence="3 4">
    <name type="scientific">Neomoorella stamsii</name>
    <dbReference type="NCBI Taxonomy" id="1266720"/>
    <lineage>
        <taxon>Bacteria</taxon>
        <taxon>Bacillati</taxon>
        <taxon>Bacillota</taxon>
        <taxon>Clostridia</taxon>
        <taxon>Neomoorellales</taxon>
        <taxon>Neomoorellaceae</taxon>
        <taxon>Neomoorella</taxon>
    </lineage>
</organism>
<evidence type="ECO:0000256" key="2">
    <source>
        <dbReference type="ARBA" id="ARBA00023002"/>
    </source>
</evidence>
<protein>
    <submittedName>
        <fullName evidence="3">Oxidoreductase YjmC</fullName>
        <ecNumber evidence="3">1.1.1.-</ecNumber>
    </submittedName>
</protein>
<dbReference type="EC" id="1.1.1.-" evidence="3"/>
<evidence type="ECO:0000313" key="3">
    <source>
        <dbReference type="EMBL" id="PRR76415.1"/>
    </source>
</evidence>
<dbReference type="Gene3D" id="1.10.1530.10">
    <property type="match status" value="1"/>
</dbReference>
<keyword evidence="4" id="KW-1185">Reference proteome</keyword>
<dbReference type="GO" id="GO:0016491">
    <property type="term" value="F:oxidoreductase activity"/>
    <property type="evidence" value="ECO:0007669"/>
    <property type="project" value="UniProtKB-KW"/>
</dbReference>
<sequence>MAKSNYSYQSVKQFCIEAFRAIGVPNDEAELVSDSLVWANLRGIDSHGVFRIPIYIDRIKNGLVRPVAKFMVVNETKIAVVIDAGNSLGQVIACKAIKICIEKAQQHGIGIAVIRNTNHFGAASYFTSKIAAENYIGVALSNAPPAIAPWGGCKALLGTNPISVAIPAGKYGMVVLDMATSNVARGKIRIAAAQGQSIPPDWAFDSDGQVTTDPHRALKGTLFPLGGPKGYGLALMVDIFSGVLSGAAYADLITPMYLEEPIEEKRNIGNFLCALDPGIFLPQQEFIKRMEDLCFRIKESPLAEGKEKIYLPGEIEQEKMEKYMREGIPLEETLVSKLITIASQLGVTTIPVKIFK</sequence>
<name>A0A9X7J4Z0_9FIRM</name>
<comment type="similarity">
    <text evidence="1">Belongs to the LDH2/MDH2 oxidoreductase family.</text>
</comment>
<proteinExistence type="inferred from homology"/>
<dbReference type="InterPro" id="IPR003767">
    <property type="entry name" value="Malate/L-lactate_DH-like"/>
</dbReference>
<dbReference type="InterPro" id="IPR043144">
    <property type="entry name" value="Mal/L-sulf/L-lact_DH-like_ah"/>
</dbReference>
<dbReference type="AlphaFoldDB" id="A0A9X7J4Z0"/>
<dbReference type="Pfam" id="PF02615">
    <property type="entry name" value="Ldh_2"/>
    <property type="match status" value="1"/>
</dbReference>
<accession>A0A9X7J4Z0</accession>
<comment type="caution">
    <text evidence="3">The sequence shown here is derived from an EMBL/GenBank/DDBJ whole genome shotgun (WGS) entry which is preliminary data.</text>
</comment>
<dbReference type="PANTHER" id="PTHR11091">
    <property type="entry name" value="OXIDOREDUCTASE-RELATED"/>
    <property type="match status" value="1"/>
</dbReference>
<keyword evidence="2 3" id="KW-0560">Oxidoreductase</keyword>
<dbReference type="SUPFAM" id="SSF89733">
    <property type="entry name" value="L-sulfolactate dehydrogenase-like"/>
    <property type="match status" value="1"/>
</dbReference>
<dbReference type="Proteomes" id="UP000239430">
    <property type="component" value="Unassembled WGS sequence"/>
</dbReference>
<dbReference type="InterPro" id="IPR043143">
    <property type="entry name" value="Mal/L-sulf/L-lact_DH-like_NADP"/>
</dbReference>
<dbReference type="Gene3D" id="3.30.1370.60">
    <property type="entry name" value="Hypothetical oxidoreductase yiak, domain 2"/>
    <property type="match status" value="1"/>
</dbReference>
<evidence type="ECO:0000256" key="1">
    <source>
        <dbReference type="ARBA" id="ARBA00006056"/>
    </source>
</evidence>
<dbReference type="PANTHER" id="PTHR11091:SF0">
    <property type="entry name" value="MALATE DEHYDROGENASE"/>
    <property type="match status" value="1"/>
</dbReference>